<dbReference type="EMBL" id="LLXI01007073">
    <property type="protein sequence ID" value="PKY62414.1"/>
    <property type="molecule type" value="Genomic_DNA"/>
</dbReference>
<organism evidence="1 2">
    <name type="scientific">Rhizophagus irregularis</name>
    <dbReference type="NCBI Taxonomy" id="588596"/>
    <lineage>
        <taxon>Eukaryota</taxon>
        <taxon>Fungi</taxon>
        <taxon>Fungi incertae sedis</taxon>
        <taxon>Mucoromycota</taxon>
        <taxon>Glomeromycotina</taxon>
        <taxon>Glomeromycetes</taxon>
        <taxon>Glomerales</taxon>
        <taxon>Glomeraceae</taxon>
        <taxon>Rhizophagus</taxon>
    </lineage>
</organism>
<reference evidence="1 2" key="1">
    <citation type="submission" date="2015-10" db="EMBL/GenBank/DDBJ databases">
        <title>Genome analyses suggest a sexual origin of heterokaryosis in a supposedly ancient asexual fungus.</title>
        <authorList>
            <person name="Ropars J."/>
            <person name="Sedzielewska K."/>
            <person name="Noel J."/>
            <person name="Charron P."/>
            <person name="Farinelli L."/>
            <person name="Marton T."/>
            <person name="Kruger M."/>
            <person name="Pelin A."/>
            <person name="Brachmann A."/>
            <person name="Corradi N."/>
        </authorList>
    </citation>
    <scope>NUCLEOTIDE SEQUENCE [LARGE SCALE GENOMIC DNA]</scope>
    <source>
        <strain evidence="1 2">A4</strain>
    </source>
</reference>
<dbReference type="OrthoDB" id="2399478at2759"/>
<dbReference type="Proteomes" id="UP000234323">
    <property type="component" value="Unassembled WGS sequence"/>
</dbReference>
<protein>
    <submittedName>
        <fullName evidence="1">Uncharacterized protein</fullName>
    </submittedName>
</protein>
<proteinExistence type="predicted"/>
<name>A0A2I1HU49_9GLOM</name>
<evidence type="ECO:0000313" key="1">
    <source>
        <dbReference type="EMBL" id="PKY62414.1"/>
    </source>
</evidence>
<dbReference type="VEuPathDB" id="FungiDB:FUN_020216"/>
<dbReference type="AlphaFoldDB" id="A0A2I1HU49"/>
<evidence type="ECO:0000313" key="2">
    <source>
        <dbReference type="Proteomes" id="UP000234323"/>
    </source>
</evidence>
<sequence>MDKSFYANFYAKLKTIKDHTKDHINSMEDYTNLSMKDHTNLSTEDHTNSLMANSIDLSENYLNSTEKEYLKSLDTNLLETSARTSSELEFNHQNQELRIGLIKEFFDSICQDLINNNQLLSGMENFKKQYEKAKNIFNGQLISFLHQNLM</sequence>
<gene>
    <name evidence="1" type="ORF">RhiirA4_488847</name>
</gene>
<keyword evidence="2" id="KW-1185">Reference proteome</keyword>
<comment type="caution">
    <text evidence="1">The sequence shown here is derived from an EMBL/GenBank/DDBJ whole genome shotgun (WGS) entry which is preliminary data.</text>
</comment>
<accession>A0A2I1HU49</accession>